<sequence>MSFLCQNEPVNEALITIARQVPHQVGLVKLSKTQLRVLKVINVGEEVTALQISERCDLSTSWASSNLKRICEKGYLNRKIIIRDFGGTEFQYLKL</sequence>
<dbReference type="SUPFAM" id="SSF46785">
    <property type="entry name" value="Winged helix' DNA-binding domain"/>
    <property type="match status" value="1"/>
</dbReference>
<accession>A0A2N7F7P6</accession>
<dbReference type="AlphaFoldDB" id="A0A2N7F7P6"/>
<dbReference type="InterPro" id="IPR036388">
    <property type="entry name" value="WH-like_DNA-bd_sf"/>
</dbReference>
<name>A0A2N7F7P6_VIBSP</name>
<protein>
    <submittedName>
        <fullName evidence="1">MarR family transcriptional regulator</fullName>
    </submittedName>
</protein>
<dbReference type="InterPro" id="IPR036390">
    <property type="entry name" value="WH_DNA-bd_sf"/>
</dbReference>
<dbReference type="RefSeq" id="WP_102434350.1">
    <property type="nucleotide sequence ID" value="NZ_CAWNSM010000057.1"/>
</dbReference>
<comment type="caution">
    <text evidence="1">The sequence shown here is derived from an EMBL/GenBank/DDBJ whole genome shotgun (WGS) entry which is preliminary data.</text>
</comment>
<evidence type="ECO:0000313" key="2">
    <source>
        <dbReference type="Proteomes" id="UP000235330"/>
    </source>
</evidence>
<gene>
    <name evidence="1" type="ORF">BCU17_04750</name>
</gene>
<organism evidence="1 2">
    <name type="scientific">Vibrio splendidus</name>
    <dbReference type="NCBI Taxonomy" id="29497"/>
    <lineage>
        <taxon>Bacteria</taxon>
        <taxon>Pseudomonadati</taxon>
        <taxon>Pseudomonadota</taxon>
        <taxon>Gammaproteobacteria</taxon>
        <taxon>Vibrionales</taxon>
        <taxon>Vibrionaceae</taxon>
        <taxon>Vibrio</taxon>
    </lineage>
</organism>
<dbReference type="EMBL" id="MCWU01000057">
    <property type="protein sequence ID" value="PMJ62250.1"/>
    <property type="molecule type" value="Genomic_DNA"/>
</dbReference>
<reference evidence="2" key="1">
    <citation type="submission" date="2016-07" db="EMBL/GenBank/DDBJ databases">
        <title>Nontailed viruses are major unrecognized killers of bacteria in the ocean.</title>
        <authorList>
            <person name="Kauffman K."/>
            <person name="Hussain F."/>
            <person name="Yang J."/>
            <person name="Arevalo P."/>
            <person name="Brown J."/>
            <person name="Cutler M."/>
            <person name="Kelly L."/>
            <person name="Polz M.F."/>
        </authorList>
    </citation>
    <scope>NUCLEOTIDE SEQUENCE [LARGE SCALE GENOMIC DNA]</scope>
    <source>
        <strain evidence="2">10N.261.55.E11</strain>
    </source>
</reference>
<proteinExistence type="predicted"/>
<dbReference type="Proteomes" id="UP000235330">
    <property type="component" value="Unassembled WGS sequence"/>
</dbReference>
<dbReference type="Gene3D" id="1.10.10.10">
    <property type="entry name" value="Winged helix-like DNA-binding domain superfamily/Winged helix DNA-binding domain"/>
    <property type="match status" value="1"/>
</dbReference>
<evidence type="ECO:0000313" key="1">
    <source>
        <dbReference type="EMBL" id="PMJ62250.1"/>
    </source>
</evidence>